<comment type="caution">
    <text evidence="1">The sequence shown here is derived from an EMBL/GenBank/DDBJ whole genome shotgun (WGS) entry which is preliminary data.</text>
</comment>
<dbReference type="GO" id="GO:0003677">
    <property type="term" value="F:DNA binding"/>
    <property type="evidence" value="ECO:0007669"/>
    <property type="project" value="UniProtKB-KW"/>
</dbReference>
<gene>
    <name evidence="1" type="ORF">GA560_01640</name>
</gene>
<reference evidence="1 2" key="1">
    <citation type="journal article" date="2019" name="Nat. Med.">
        <title>A library of human gut bacterial isolates paired with longitudinal multiomics data enables mechanistic microbiome research.</title>
        <authorList>
            <person name="Poyet M."/>
            <person name="Groussin M."/>
            <person name="Gibbons S.M."/>
            <person name="Avila-Pacheco J."/>
            <person name="Jiang X."/>
            <person name="Kearney S.M."/>
            <person name="Perrotta A.R."/>
            <person name="Berdy B."/>
            <person name="Zhao S."/>
            <person name="Lieberman T.D."/>
            <person name="Swanson P.K."/>
            <person name="Smith M."/>
            <person name="Roesemann S."/>
            <person name="Alexander J.E."/>
            <person name="Rich S.A."/>
            <person name="Livny J."/>
            <person name="Vlamakis H."/>
            <person name="Clish C."/>
            <person name="Bullock K."/>
            <person name="Deik A."/>
            <person name="Scott J."/>
            <person name="Pierce K.A."/>
            <person name="Xavier R.J."/>
            <person name="Alm E.J."/>
        </authorList>
    </citation>
    <scope>NUCLEOTIDE SEQUENCE [LARGE SCALE GENOMIC DNA]</scope>
    <source>
        <strain evidence="1 2">BIOML-A73</strain>
    </source>
</reference>
<organism evidence="1 2">
    <name type="scientific">Bacteroides xylanisolvens</name>
    <dbReference type="NCBI Taxonomy" id="371601"/>
    <lineage>
        <taxon>Bacteria</taxon>
        <taxon>Pseudomonadati</taxon>
        <taxon>Bacteroidota</taxon>
        <taxon>Bacteroidia</taxon>
        <taxon>Bacteroidales</taxon>
        <taxon>Bacteroidaceae</taxon>
        <taxon>Bacteroides</taxon>
    </lineage>
</organism>
<proteinExistence type="predicted"/>
<keyword evidence="1" id="KW-0238">DNA-binding</keyword>
<dbReference type="RefSeq" id="WP_049702634.1">
    <property type="nucleotide sequence ID" value="NZ_JAASHA010000058.1"/>
</dbReference>
<dbReference type="Proteomes" id="UP000474077">
    <property type="component" value="Unassembled WGS sequence"/>
</dbReference>
<dbReference type="EMBL" id="WDER01000002">
    <property type="protein sequence ID" value="KAB6086911.1"/>
    <property type="molecule type" value="Genomic_DNA"/>
</dbReference>
<dbReference type="AlphaFoldDB" id="A0A4Q5DMZ5"/>
<name>A0A4Q5DMZ5_9BACE</name>
<accession>A0A4Q5DMZ5</accession>
<evidence type="ECO:0000313" key="2">
    <source>
        <dbReference type="Proteomes" id="UP000474077"/>
    </source>
</evidence>
<protein>
    <submittedName>
        <fullName evidence="1">DNA-binding protein</fullName>
    </submittedName>
</protein>
<sequence length="89" mass="10155">MKQKNENYLATASNAATAHLRDGQAVEKLEKDSNILYDLFDLEKIFKVTKRTLFNWRAKGELPLIEFGGKLYLSKGQLRELIIQKGGNL</sequence>
<evidence type="ECO:0000313" key="1">
    <source>
        <dbReference type="EMBL" id="KAB6086911.1"/>
    </source>
</evidence>